<feature type="binding site" evidence="5">
    <location>
        <position position="130"/>
    </location>
    <ligand>
        <name>Mn(2+)</name>
        <dbReference type="ChEBI" id="CHEBI:29035"/>
    </ligand>
</feature>
<dbReference type="InterPro" id="IPR019831">
    <property type="entry name" value="Mn/Fe_SOD_N"/>
</dbReference>
<evidence type="ECO:0000313" key="9">
    <source>
        <dbReference type="EMBL" id="MTG97998.1"/>
    </source>
</evidence>
<dbReference type="InterPro" id="IPR019832">
    <property type="entry name" value="Mn/Fe_SOD_C"/>
</dbReference>
<evidence type="ECO:0000256" key="4">
    <source>
        <dbReference type="ARBA" id="ARBA00023002"/>
    </source>
</evidence>
<dbReference type="GO" id="GO:0005737">
    <property type="term" value="C:cytoplasm"/>
    <property type="evidence" value="ECO:0007669"/>
    <property type="project" value="TreeGrafter"/>
</dbReference>
<feature type="binding site" evidence="5">
    <location>
        <position position="214"/>
    </location>
    <ligand>
        <name>Mn(2+)</name>
        <dbReference type="ChEBI" id="CHEBI:29035"/>
    </ligand>
</feature>
<feature type="domain" description="Manganese/iron superoxide dismutase N-terminal" evidence="7">
    <location>
        <begin position="56"/>
        <end position="137"/>
    </location>
</feature>
<dbReference type="PANTHER" id="PTHR43595">
    <property type="entry name" value="37S RIBOSOMAL PROTEIN S26, MITOCHONDRIAL"/>
    <property type="match status" value="1"/>
</dbReference>
<comment type="function">
    <text evidence="6">Destroys radicals which are normally produced within the cells and which are toxic to biological systems.</text>
</comment>
<dbReference type="PROSITE" id="PS51257">
    <property type="entry name" value="PROKAR_LIPOPROTEIN"/>
    <property type="match status" value="1"/>
</dbReference>
<dbReference type="InterPro" id="IPR019833">
    <property type="entry name" value="Mn/Fe_SOD_BS"/>
</dbReference>
<sequence>MMNNKIYSLILLGLLTLSCNNQNKLTEVEIPERESFIIPKKDFPDPATIKTKQGPFDMPKLSYQFNELPELFSAEDFYTHYAVVQLDNANKLNSTIHGTQFENLSIEDIVKQANNNDKQIKKLAGIYYNHYLFWQSMTPKSTEPSQIVATAINTNFGSLNDFKKLLKSKAHELDGAGYVWLVKKGETLAVIATDNNINPMMPEYQLGKPLLAIDLWEHSYYTKFENSISDYIDTYFKYINWQRVNDQYNQ</sequence>
<evidence type="ECO:0000256" key="6">
    <source>
        <dbReference type="RuleBase" id="RU000414"/>
    </source>
</evidence>
<dbReference type="PANTHER" id="PTHR43595:SF2">
    <property type="entry name" value="SMALL RIBOSOMAL SUBUNIT PROTEIN MS42"/>
    <property type="match status" value="1"/>
</dbReference>
<proteinExistence type="inferred from homology"/>
<evidence type="ECO:0000259" key="7">
    <source>
        <dbReference type="Pfam" id="PF00081"/>
    </source>
</evidence>
<dbReference type="SUPFAM" id="SSF54719">
    <property type="entry name" value="Fe,Mn superoxide dismutase (SOD), C-terminal domain"/>
    <property type="match status" value="1"/>
</dbReference>
<dbReference type="PRINTS" id="PR01703">
    <property type="entry name" value="MNSODISMTASE"/>
</dbReference>
<gene>
    <name evidence="9" type="ORF">GJV76_07570</name>
</gene>
<evidence type="ECO:0000259" key="8">
    <source>
        <dbReference type="Pfam" id="PF02777"/>
    </source>
</evidence>
<dbReference type="Pfam" id="PF02777">
    <property type="entry name" value="Sod_Fe_C"/>
    <property type="match status" value="1"/>
</dbReference>
<feature type="binding site" evidence="5">
    <location>
        <position position="218"/>
    </location>
    <ligand>
        <name>Mn(2+)</name>
        <dbReference type="ChEBI" id="CHEBI:29035"/>
    </ligand>
</feature>
<feature type="domain" description="Manganese/iron superoxide dismutase C-terminal" evidence="8">
    <location>
        <begin position="145"/>
        <end position="246"/>
    </location>
</feature>
<dbReference type="OrthoDB" id="1433258at2"/>
<evidence type="ECO:0000256" key="3">
    <source>
        <dbReference type="ARBA" id="ARBA00022723"/>
    </source>
</evidence>
<dbReference type="AlphaFoldDB" id="A0A6I3LHL4"/>
<evidence type="ECO:0000256" key="1">
    <source>
        <dbReference type="ARBA" id="ARBA00008714"/>
    </source>
</evidence>
<dbReference type="InterPro" id="IPR001189">
    <property type="entry name" value="Mn/Fe_SOD"/>
</dbReference>
<accession>A0A6I3LHL4</accession>
<dbReference type="PIRSF" id="PIRSF000349">
    <property type="entry name" value="SODismutase"/>
    <property type="match status" value="1"/>
</dbReference>
<dbReference type="GO" id="GO:0046872">
    <property type="term" value="F:metal ion binding"/>
    <property type="evidence" value="ECO:0007669"/>
    <property type="project" value="UniProtKB-KW"/>
</dbReference>
<dbReference type="Proteomes" id="UP000438760">
    <property type="component" value="Unassembled WGS sequence"/>
</dbReference>
<organism evidence="9 10">
    <name type="scientific">Myroides albus</name>
    <dbReference type="NCBI Taxonomy" id="2562892"/>
    <lineage>
        <taxon>Bacteria</taxon>
        <taxon>Pseudomonadati</taxon>
        <taxon>Bacteroidota</taxon>
        <taxon>Flavobacteriia</taxon>
        <taxon>Flavobacteriales</taxon>
        <taxon>Flavobacteriaceae</taxon>
        <taxon>Myroides</taxon>
    </lineage>
</organism>
<keyword evidence="4 6" id="KW-0560">Oxidoreductase</keyword>
<dbReference type="PROSITE" id="PS00088">
    <property type="entry name" value="SOD_MN"/>
    <property type="match status" value="1"/>
</dbReference>
<keyword evidence="3 5" id="KW-0479">Metal-binding</keyword>
<protein>
    <recommendedName>
        <fullName evidence="2 6">Superoxide dismutase</fullName>
        <ecNumber evidence="2 6">1.15.1.1</ecNumber>
    </recommendedName>
</protein>
<dbReference type="EMBL" id="WMJX01000012">
    <property type="protein sequence ID" value="MTG97998.1"/>
    <property type="molecule type" value="Genomic_DNA"/>
</dbReference>
<dbReference type="Gene3D" id="3.55.40.20">
    <property type="entry name" value="Iron/manganese superoxide dismutase, C-terminal domain"/>
    <property type="match status" value="1"/>
</dbReference>
<dbReference type="InterPro" id="IPR036314">
    <property type="entry name" value="SOD_C_sf"/>
</dbReference>
<keyword evidence="10" id="KW-1185">Reference proteome</keyword>
<comment type="catalytic activity">
    <reaction evidence="6">
        <text>2 superoxide + 2 H(+) = H2O2 + O2</text>
        <dbReference type="Rhea" id="RHEA:20696"/>
        <dbReference type="ChEBI" id="CHEBI:15378"/>
        <dbReference type="ChEBI" id="CHEBI:15379"/>
        <dbReference type="ChEBI" id="CHEBI:16240"/>
        <dbReference type="ChEBI" id="CHEBI:18421"/>
        <dbReference type="EC" id="1.15.1.1"/>
    </reaction>
</comment>
<comment type="caution">
    <text evidence="9">The sequence shown here is derived from an EMBL/GenBank/DDBJ whole genome shotgun (WGS) entry which is preliminary data.</text>
</comment>
<comment type="similarity">
    <text evidence="1 6">Belongs to the iron/manganese superoxide dismutase family.</text>
</comment>
<dbReference type="Gene3D" id="1.10.287.990">
    <property type="entry name" value="Fe,Mn superoxide dismutase (SOD) domain"/>
    <property type="match status" value="1"/>
</dbReference>
<name>A0A6I3LHL4_9FLAO</name>
<reference evidence="9 10" key="1">
    <citation type="submission" date="2019-11" db="EMBL/GenBank/DDBJ databases">
        <title>Genome of Strain BIT-d1.</title>
        <authorList>
            <person name="Yang Y."/>
        </authorList>
    </citation>
    <scope>NUCLEOTIDE SEQUENCE [LARGE SCALE GENOMIC DNA]</scope>
    <source>
        <strain evidence="9 10">BIT-d1</strain>
    </source>
</reference>
<feature type="binding site" evidence="5">
    <location>
        <position position="80"/>
    </location>
    <ligand>
        <name>Mn(2+)</name>
        <dbReference type="ChEBI" id="CHEBI:29035"/>
    </ligand>
</feature>
<evidence type="ECO:0000313" key="10">
    <source>
        <dbReference type="Proteomes" id="UP000438760"/>
    </source>
</evidence>
<dbReference type="EC" id="1.15.1.1" evidence="2 6"/>
<dbReference type="RefSeq" id="WP_155092034.1">
    <property type="nucleotide sequence ID" value="NZ_WMJX01000012.1"/>
</dbReference>
<dbReference type="Pfam" id="PF00081">
    <property type="entry name" value="Sod_Fe_N"/>
    <property type="match status" value="1"/>
</dbReference>
<evidence type="ECO:0000256" key="2">
    <source>
        <dbReference type="ARBA" id="ARBA00012682"/>
    </source>
</evidence>
<dbReference type="SUPFAM" id="SSF46609">
    <property type="entry name" value="Fe,Mn superoxide dismutase (SOD), N-terminal domain"/>
    <property type="match status" value="1"/>
</dbReference>
<evidence type="ECO:0000256" key="5">
    <source>
        <dbReference type="PIRSR" id="PIRSR000349-1"/>
    </source>
</evidence>
<dbReference type="GO" id="GO:0004784">
    <property type="term" value="F:superoxide dismutase activity"/>
    <property type="evidence" value="ECO:0007669"/>
    <property type="project" value="UniProtKB-EC"/>
</dbReference>
<dbReference type="InterPro" id="IPR036324">
    <property type="entry name" value="Mn/Fe_SOD_N_sf"/>
</dbReference>